<reference evidence="2 3" key="1">
    <citation type="submission" date="2023-01" db="EMBL/GenBank/DDBJ databases">
        <authorList>
            <person name="Whitehead M."/>
        </authorList>
    </citation>
    <scope>NUCLEOTIDE SEQUENCE [LARGE SCALE GENOMIC DNA]</scope>
</reference>
<feature type="domain" description="FP protein C-terminal" evidence="1">
    <location>
        <begin position="122"/>
        <end position="172"/>
    </location>
</feature>
<dbReference type="InterPro" id="IPR057251">
    <property type="entry name" value="FP_C"/>
</dbReference>
<dbReference type="AlphaFoldDB" id="A0AAV0WI56"/>
<dbReference type="Proteomes" id="UP001160148">
    <property type="component" value="Unassembled WGS sequence"/>
</dbReference>
<protein>
    <recommendedName>
        <fullName evidence="1">FP protein C-terminal domain-containing protein</fullName>
    </recommendedName>
</protein>
<name>A0AAV0WI56_9HEMI</name>
<keyword evidence="3" id="KW-1185">Reference proteome</keyword>
<proteinExistence type="predicted"/>
<dbReference type="Pfam" id="PF25298">
    <property type="entry name" value="Baculo_FP_2nd"/>
    <property type="match status" value="1"/>
</dbReference>
<dbReference type="EMBL" id="CARXXK010000002">
    <property type="protein sequence ID" value="CAI6355352.1"/>
    <property type="molecule type" value="Genomic_DNA"/>
</dbReference>
<evidence type="ECO:0000313" key="3">
    <source>
        <dbReference type="Proteomes" id="UP001160148"/>
    </source>
</evidence>
<comment type="caution">
    <text evidence="2">The sequence shown here is derived from an EMBL/GenBank/DDBJ whole genome shotgun (WGS) entry which is preliminary data.</text>
</comment>
<organism evidence="2 3">
    <name type="scientific">Macrosiphum euphorbiae</name>
    <name type="common">potato aphid</name>
    <dbReference type="NCBI Taxonomy" id="13131"/>
    <lineage>
        <taxon>Eukaryota</taxon>
        <taxon>Metazoa</taxon>
        <taxon>Ecdysozoa</taxon>
        <taxon>Arthropoda</taxon>
        <taxon>Hexapoda</taxon>
        <taxon>Insecta</taxon>
        <taxon>Pterygota</taxon>
        <taxon>Neoptera</taxon>
        <taxon>Paraneoptera</taxon>
        <taxon>Hemiptera</taxon>
        <taxon>Sternorrhyncha</taxon>
        <taxon>Aphidomorpha</taxon>
        <taxon>Aphidoidea</taxon>
        <taxon>Aphididae</taxon>
        <taxon>Macrosiphini</taxon>
        <taxon>Macrosiphum</taxon>
    </lineage>
</organism>
<accession>A0AAV0WI56</accession>
<gene>
    <name evidence="2" type="ORF">MEUPH1_LOCUS11218</name>
</gene>
<sequence>MINELELLKNNSNVPEQNALTNNTEISGIPLCVNESLNDVIICFGKKLNIEIKNSNLSKLYREKNNKDSQGKIIVHFINKIIKDNLVSGIKTLYKSGKQLTSNHVNSNFPETNIYINDQLSKGNKRLFWLSKLLSKTYDFIYTWTNSSGVFMKKNYSSHSFRVISVNQLIKIDVDKKVIQLYDGVIEH</sequence>
<evidence type="ECO:0000259" key="1">
    <source>
        <dbReference type="Pfam" id="PF25298"/>
    </source>
</evidence>
<evidence type="ECO:0000313" key="2">
    <source>
        <dbReference type="EMBL" id="CAI6355352.1"/>
    </source>
</evidence>